<dbReference type="EMBL" id="FNEB01000004">
    <property type="protein sequence ID" value="SDI61892.1"/>
    <property type="molecule type" value="Genomic_DNA"/>
</dbReference>
<protein>
    <submittedName>
        <fullName evidence="1">Sulfotransferase family protein</fullName>
    </submittedName>
</protein>
<keyword evidence="1" id="KW-0808">Transferase</keyword>
<name>A0A1G8M1S4_9RHOB</name>
<dbReference type="GO" id="GO:0016740">
    <property type="term" value="F:transferase activity"/>
    <property type="evidence" value="ECO:0007669"/>
    <property type="project" value="UniProtKB-KW"/>
</dbReference>
<evidence type="ECO:0000313" key="1">
    <source>
        <dbReference type="EMBL" id="SDI61892.1"/>
    </source>
</evidence>
<dbReference type="AlphaFoldDB" id="A0A1G8M1S4"/>
<dbReference type="Pfam" id="PF13469">
    <property type="entry name" value="Sulfotransfer_3"/>
    <property type="match status" value="1"/>
</dbReference>
<dbReference type="SUPFAM" id="SSF52540">
    <property type="entry name" value="P-loop containing nucleoside triphosphate hydrolases"/>
    <property type="match status" value="1"/>
</dbReference>
<dbReference type="InterPro" id="IPR027417">
    <property type="entry name" value="P-loop_NTPase"/>
</dbReference>
<dbReference type="Gene3D" id="3.40.50.300">
    <property type="entry name" value="P-loop containing nucleotide triphosphate hydrolases"/>
    <property type="match status" value="1"/>
</dbReference>
<accession>A0A1G8M1S4</accession>
<sequence length="268" mass="30335">MEHHVILTLGRSGSNTLRDMLNQSPEVLNFGEVLGEWNLIRKLQRKVPFMPRTDEAFLDWVLYSNAFLTGVNTVRTLRKRLSGEAAHAKPRGQIKTFGIKDFSLNFHRYGLADYLDKRPDIKVIGLIREDVVDRMISNAMLGATGVVAARDESGTRKRLRIDPAHISTLLSDIEHENAQLDQMLGRLPEARKYIIRYDELFSDPDSRSRIMTEAFGFLGVTPVATTERMKKIIRTPIAETIENFEECLTAVKGTAHEALLRSAAQMPD</sequence>
<dbReference type="RefSeq" id="WP_175491441.1">
    <property type="nucleotide sequence ID" value="NZ_FNEB01000004.1"/>
</dbReference>
<evidence type="ECO:0000313" key="2">
    <source>
        <dbReference type="Proteomes" id="UP000199340"/>
    </source>
</evidence>
<dbReference type="Proteomes" id="UP000199340">
    <property type="component" value="Unassembled WGS sequence"/>
</dbReference>
<organism evidence="1 2">
    <name type="scientific">Lutimaribacter saemankumensis</name>
    <dbReference type="NCBI Taxonomy" id="490829"/>
    <lineage>
        <taxon>Bacteria</taxon>
        <taxon>Pseudomonadati</taxon>
        <taxon>Pseudomonadota</taxon>
        <taxon>Alphaproteobacteria</taxon>
        <taxon>Rhodobacterales</taxon>
        <taxon>Roseobacteraceae</taxon>
        <taxon>Lutimaribacter</taxon>
    </lineage>
</organism>
<gene>
    <name evidence="1" type="ORF">SAMN05421850_10416</name>
</gene>
<reference evidence="1 2" key="1">
    <citation type="submission" date="2016-10" db="EMBL/GenBank/DDBJ databases">
        <authorList>
            <person name="de Groot N.N."/>
        </authorList>
    </citation>
    <scope>NUCLEOTIDE SEQUENCE [LARGE SCALE GENOMIC DNA]</scope>
    <source>
        <strain evidence="1 2">DSM 28010</strain>
    </source>
</reference>
<proteinExistence type="predicted"/>
<keyword evidence="2" id="KW-1185">Reference proteome</keyword>